<feature type="region of interest" description="Disordered" evidence="1">
    <location>
        <begin position="99"/>
        <end position="118"/>
    </location>
</feature>
<organism evidence="2 3">
    <name type="scientific">Phaseolus angularis</name>
    <name type="common">Azuki bean</name>
    <name type="synonym">Vigna angularis</name>
    <dbReference type="NCBI Taxonomy" id="3914"/>
    <lineage>
        <taxon>Eukaryota</taxon>
        <taxon>Viridiplantae</taxon>
        <taxon>Streptophyta</taxon>
        <taxon>Embryophyta</taxon>
        <taxon>Tracheophyta</taxon>
        <taxon>Spermatophyta</taxon>
        <taxon>Magnoliopsida</taxon>
        <taxon>eudicotyledons</taxon>
        <taxon>Gunneridae</taxon>
        <taxon>Pentapetalae</taxon>
        <taxon>rosids</taxon>
        <taxon>fabids</taxon>
        <taxon>Fabales</taxon>
        <taxon>Fabaceae</taxon>
        <taxon>Papilionoideae</taxon>
        <taxon>50 kb inversion clade</taxon>
        <taxon>NPAAA clade</taxon>
        <taxon>indigoferoid/millettioid clade</taxon>
        <taxon>Phaseoleae</taxon>
        <taxon>Vigna</taxon>
    </lineage>
</organism>
<evidence type="ECO:0000313" key="3">
    <source>
        <dbReference type="Proteomes" id="UP000053144"/>
    </source>
</evidence>
<proteinExistence type="predicted"/>
<accession>A0A0L9UM96</accession>
<dbReference type="Gramene" id="KOM43836">
    <property type="protein sequence ID" value="KOM43836"/>
    <property type="gene ID" value="LR48_Vigan05g144100"/>
</dbReference>
<evidence type="ECO:0000256" key="1">
    <source>
        <dbReference type="SAM" id="MobiDB-lite"/>
    </source>
</evidence>
<gene>
    <name evidence="2" type="ORF">LR48_Vigan05g144100</name>
</gene>
<evidence type="ECO:0000313" key="2">
    <source>
        <dbReference type="EMBL" id="KOM43836.1"/>
    </source>
</evidence>
<sequence>MQVSNGRKKTSLLFGGRGAKETGLLELKVVELLLAVHLHDERDNEDEEGGAGDPGRLAGAPQELLRHKDGVTGGLLAPDDDGGARDLGEYGAGIAGPVRKRHSASLALGRHGKGKRRN</sequence>
<protein>
    <submittedName>
        <fullName evidence="2">Uncharacterized protein</fullName>
    </submittedName>
</protein>
<dbReference type="EMBL" id="CM003375">
    <property type="protein sequence ID" value="KOM43836.1"/>
    <property type="molecule type" value="Genomic_DNA"/>
</dbReference>
<dbReference type="Proteomes" id="UP000053144">
    <property type="component" value="Chromosome 5"/>
</dbReference>
<dbReference type="AlphaFoldDB" id="A0A0L9UM96"/>
<reference evidence="3" key="1">
    <citation type="journal article" date="2015" name="Proc. Natl. Acad. Sci. U.S.A.">
        <title>Genome sequencing of adzuki bean (Vigna angularis) provides insight into high starch and low fat accumulation and domestication.</title>
        <authorList>
            <person name="Yang K."/>
            <person name="Tian Z."/>
            <person name="Chen C."/>
            <person name="Luo L."/>
            <person name="Zhao B."/>
            <person name="Wang Z."/>
            <person name="Yu L."/>
            <person name="Li Y."/>
            <person name="Sun Y."/>
            <person name="Li W."/>
            <person name="Chen Y."/>
            <person name="Li Y."/>
            <person name="Zhang Y."/>
            <person name="Ai D."/>
            <person name="Zhao J."/>
            <person name="Shang C."/>
            <person name="Ma Y."/>
            <person name="Wu B."/>
            <person name="Wang M."/>
            <person name="Gao L."/>
            <person name="Sun D."/>
            <person name="Zhang P."/>
            <person name="Guo F."/>
            <person name="Wang W."/>
            <person name="Li Y."/>
            <person name="Wang J."/>
            <person name="Varshney R.K."/>
            <person name="Wang J."/>
            <person name="Ling H.Q."/>
            <person name="Wan P."/>
        </authorList>
    </citation>
    <scope>NUCLEOTIDE SEQUENCE</scope>
    <source>
        <strain evidence="3">cv. Jingnong 6</strain>
    </source>
</reference>
<name>A0A0L9UM96_PHAAN</name>